<dbReference type="PRINTS" id="PR00095">
    <property type="entry name" value="ANTSNTHASEI"/>
</dbReference>
<dbReference type="PANTHER" id="PTHR11236:SF50">
    <property type="entry name" value="AMINODEOXYCHORISMATE SYNTHASE COMPONENT 1"/>
    <property type="match status" value="1"/>
</dbReference>
<dbReference type="Gene3D" id="3.60.120.10">
    <property type="entry name" value="Anthranilate synthase"/>
    <property type="match status" value="1"/>
</dbReference>
<evidence type="ECO:0000259" key="4">
    <source>
        <dbReference type="Pfam" id="PF00425"/>
    </source>
</evidence>
<organism evidence="6 7">
    <name type="scientific">Kangiella japonica</name>
    <dbReference type="NCBI Taxonomy" id="647384"/>
    <lineage>
        <taxon>Bacteria</taxon>
        <taxon>Pseudomonadati</taxon>
        <taxon>Pseudomonadota</taxon>
        <taxon>Gammaproteobacteria</taxon>
        <taxon>Kangiellales</taxon>
        <taxon>Kangiellaceae</taxon>
        <taxon>Kangiella</taxon>
    </lineage>
</organism>
<dbReference type="Pfam" id="PF04715">
    <property type="entry name" value="Anth_synt_I_N"/>
    <property type="match status" value="1"/>
</dbReference>
<dbReference type="SUPFAM" id="SSF56322">
    <property type="entry name" value="ADC synthase"/>
    <property type="match status" value="1"/>
</dbReference>
<keyword evidence="2" id="KW-0808">Transferase</keyword>
<evidence type="ECO:0000256" key="3">
    <source>
        <dbReference type="SAM" id="MobiDB-lite"/>
    </source>
</evidence>
<protein>
    <recommendedName>
        <fullName evidence="1">aminodeoxychorismate synthase</fullName>
        <ecNumber evidence="1">2.6.1.85</ecNumber>
    </recommendedName>
</protein>
<comment type="caution">
    <text evidence="6">The sequence shown here is derived from an EMBL/GenBank/DDBJ whole genome shotgun (WGS) entry which is preliminary data.</text>
</comment>
<dbReference type="RefSeq" id="WP_343990318.1">
    <property type="nucleotide sequence ID" value="NZ_BAAAFM010000008.1"/>
</dbReference>
<evidence type="ECO:0000259" key="5">
    <source>
        <dbReference type="Pfam" id="PF04715"/>
    </source>
</evidence>
<keyword evidence="7" id="KW-1185">Reference proteome</keyword>
<evidence type="ECO:0000313" key="6">
    <source>
        <dbReference type="EMBL" id="GAA0214283.1"/>
    </source>
</evidence>
<dbReference type="EMBL" id="BAAAFM010000008">
    <property type="protein sequence ID" value="GAA0214283.1"/>
    <property type="molecule type" value="Genomic_DNA"/>
</dbReference>
<evidence type="ECO:0000256" key="2">
    <source>
        <dbReference type="ARBA" id="ARBA00022679"/>
    </source>
</evidence>
<dbReference type="InterPro" id="IPR005802">
    <property type="entry name" value="ADC_synth_comp_1"/>
</dbReference>
<proteinExistence type="predicted"/>
<gene>
    <name evidence="6" type="primary">pabB</name>
    <name evidence="6" type="ORF">GCM10009123_21850</name>
</gene>
<sequence>MKKEQQQDTFVELPYLEPAGVRDLFSHFVDEPWALLLDSGKTLHQASQFDIILARPRATFAFSHDKSTITGADIDTTNELFEDLKRFYEFGLKDYQPLPSKMPTLPFHGGIAGFCSYDVGRYVENLPSIATNDIGLPELAFGLYEWAFISDHKNHQSYLVKFCRYCDSYWKDIVAEFDSLYGNSDNPTPASSKKGFSLSTPWRSNMDKDAYIERFQKVHDYIHAGDCYQVNLAQRFSANFEGHPWNAYLKLTEHNQAPFSSYMNLEQQQILSLSPERFIQVFPQGSGKKKKLRVITQPIKGTRPRSQDEAEDKRLSDELQHSEKDRAENLMIVDLLRNDIGRNAEIGSVEVTKLFELQSFISVHHLVSTIEANLAESSDIFTLLKHCFPGGSITGAPKVRAMEIIEELEPHRRSIYCGSMLYLDFRGYLDSNIAIRTLVTDNGKIHAWAGGGLVADSEAHNEYEETLHKLSKILPVLSEEELQ</sequence>
<dbReference type="EC" id="2.6.1.85" evidence="1"/>
<dbReference type="InterPro" id="IPR006805">
    <property type="entry name" value="Anth_synth_I_N"/>
</dbReference>
<name>A0ABP3CSH4_9GAMM</name>
<dbReference type="PANTHER" id="PTHR11236">
    <property type="entry name" value="AMINOBENZOATE/ANTHRANILATE SYNTHASE"/>
    <property type="match status" value="1"/>
</dbReference>
<dbReference type="NCBIfam" id="TIGR00553">
    <property type="entry name" value="pabB"/>
    <property type="match status" value="1"/>
</dbReference>
<evidence type="ECO:0000313" key="7">
    <source>
        <dbReference type="Proteomes" id="UP001501221"/>
    </source>
</evidence>
<feature type="domain" description="Chorismate-utilising enzyme C-terminal" evidence="4">
    <location>
        <begin position="208"/>
        <end position="469"/>
    </location>
</feature>
<dbReference type="InterPro" id="IPR015890">
    <property type="entry name" value="Chorismate_C"/>
</dbReference>
<feature type="compositionally biased region" description="Basic and acidic residues" evidence="3">
    <location>
        <begin position="305"/>
        <end position="321"/>
    </location>
</feature>
<dbReference type="InterPro" id="IPR005801">
    <property type="entry name" value="ADC_synthase"/>
</dbReference>
<dbReference type="InterPro" id="IPR019999">
    <property type="entry name" value="Anth_synth_I-like"/>
</dbReference>
<dbReference type="Pfam" id="PF00425">
    <property type="entry name" value="Chorismate_bind"/>
    <property type="match status" value="1"/>
</dbReference>
<accession>A0ABP3CSH4</accession>
<feature type="region of interest" description="Disordered" evidence="3">
    <location>
        <begin position="292"/>
        <end position="321"/>
    </location>
</feature>
<feature type="domain" description="Anthranilate synthase component I N-terminal" evidence="5">
    <location>
        <begin position="24"/>
        <end position="159"/>
    </location>
</feature>
<reference evidence="7" key="1">
    <citation type="journal article" date="2019" name="Int. J. Syst. Evol. Microbiol.">
        <title>The Global Catalogue of Microorganisms (GCM) 10K type strain sequencing project: providing services to taxonomists for standard genome sequencing and annotation.</title>
        <authorList>
            <consortium name="The Broad Institute Genomics Platform"/>
            <consortium name="The Broad Institute Genome Sequencing Center for Infectious Disease"/>
            <person name="Wu L."/>
            <person name="Ma J."/>
        </authorList>
    </citation>
    <scope>NUCLEOTIDE SEQUENCE [LARGE SCALE GENOMIC DNA]</scope>
    <source>
        <strain evidence="7">JCM 16211</strain>
    </source>
</reference>
<evidence type="ECO:0000256" key="1">
    <source>
        <dbReference type="ARBA" id="ARBA00013139"/>
    </source>
</evidence>
<dbReference type="Proteomes" id="UP001501221">
    <property type="component" value="Unassembled WGS sequence"/>
</dbReference>